<evidence type="ECO:0000313" key="1">
    <source>
        <dbReference type="EMBL" id="SEN12150.1"/>
    </source>
</evidence>
<dbReference type="Pfam" id="PF03567">
    <property type="entry name" value="Sulfotransfer_2"/>
    <property type="match status" value="1"/>
</dbReference>
<dbReference type="EMBL" id="FOCQ01000006">
    <property type="protein sequence ID" value="SEN12150.1"/>
    <property type="molecule type" value="Genomic_DNA"/>
</dbReference>
<gene>
    <name evidence="1" type="ORF">SAMN05444955_10636</name>
</gene>
<dbReference type="Proteomes" id="UP000199695">
    <property type="component" value="Unassembled WGS sequence"/>
</dbReference>
<evidence type="ECO:0000313" key="2">
    <source>
        <dbReference type="Proteomes" id="UP000199695"/>
    </source>
</evidence>
<dbReference type="Gene3D" id="3.40.50.300">
    <property type="entry name" value="P-loop containing nucleotide triphosphate hydrolases"/>
    <property type="match status" value="1"/>
</dbReference>
<dbReference type="PANTHER" id="PTHR32301">
    <property type="entry name" value="COUNTIN RECEPTOR CNR3-RELATED"/>
    <property type="match status" value="1"/>
</dbReference>
<keyword evidence="2" id="KW-1185">Reference proteome</keyword>
<reference evidence="1 2" key="1">
    <citation type="submission" date="2016-10" db="EMBL/GenBank/DDBJ databases">
        <authorList>
            <person name="de Groot N.N."/>
        </authorList>
    </citation>
    <scope>NUCLEOTIDE SEQUENCE [LARGE SCALE GENOMIC DNA]</scope>
    <source>
        <strain evidence="1 2">DSM 46701</strain>
    </source>
</reference>
<dbReference type="GO" id="GO:0008146">
    <property type="term" value="F:sulfotransferase activity"/>
    <property type="evidence" value="ECO:0007669"/>
    <property type="project" value="InterPro"/>
</dbReference>
<protein>
    <submittedName>
        <fullName evidence="1">Sulfotransferase family protein</fullName>
    </submittedName>
</protein>
<keyword evidence="1" id="KW-0808">Transferase</keyword>
<dbReference type="InterPro" id="IPR005331">
    <property type="entry name" value="Sulfotransferase"/>
</dbReference>
<dbReference type="RefSeq" id="WP_244527503.1">
    <property type="nucleotide sequence ID" value="NZ_FOCQ01000006.1"/>
</dbReference>
<sequence length="259" mass="30686">MNSEKVIIFPHIVKTGGSTLQSILMNEYKSDTLLLYHNPPDQVLKDKNGIIEKIRKQQRNLKAIIGHFSFDLYFWHVGESILSDFKLSKPVRYITMLRDPVDRIISLFYYLKSFHPDPMFKQNFEDFIFNRPLELKNIQTLTLTGRGMVSLEMAKKNLDTHFEVAGITEMFNESVFLMKKAFGWKLMSYEKKNITTKRPSRDDLPRDVIKKIQKDDYLDIELYNYAKEILEKKIDSLDSHYKDKLVKFTNTQMNRMHKN</sequence>
<dbReference type="InterPro" id="IPR053259">
    <property type="entry name" value="Golvesin-related_Golgi"/>
</dbReference>
<name>A0A1H8DY87_9BACL</name>
<proteinExistence type="predicted"/>
<dbReference type="STRING" id="1173111.SAMN05444955_10636"/>
<dbReference type="SUPFAM" id="SSF52540">
    <property type="entry name" value="P-loop containing nucleoside triphosphate hydrolases"/>
    <property type="match status" value="1"/>
</dbReference>
<dbReference type="InterPro" id="IPR027417">
    <property type="entry name" value="P-loop_NTPase"/>
</dbReference>
<dbReference type="PANTHER" id="PTHR32301:SF6">
    <property type="entry name" value="GOLVESIN-RELATED"/>
    <property type="match status" value="1"/>
</dbReference>
<dbReference type="GO" id="GO:0016020">
    <property type="term" value="C:membrane"/>
    <property type="evidence" value="ECO:0007669"/>
    <property type="project" value="InterPro"/>
</dbReference>
<accession>A0A1H8DY87</accession>
<dbReference type="AlphaFoldDB" id="A0A1H8DY87"/>
<organism evidence="1 2">
    <name type="scientific">Lihuaxuella thermophila</name>
    <dbReference type="NCBI Taxonomy" id="1173111"/>
    <lineage>
        <taxon>Bacteria</taxon>
        <taxon>Bacillati</taxon>
        <taxon>Bacillota</taxon>
        <taxon>Bacilli</taxon>
        <taxon>Bacillales</taxon>
        <taxon>Thermoactinomycetaceae</taxon>
        <taxon>Lihuaxuella</taxon>
    </lineage>
</organism>